<accession>A0A1B5KTJ8</accession>
<dbReference type="AlphaFoldDB" id="A0A1B5KTJ8"/>
<comment type="caution">
    <text evidence="1">The sequence shown here is derived from an EMBL/GenBank/DDBJ whole genome shotgun (WGS) entry which is preliminary data.</text>
</comment>
<gene>
    <name evidence="1" type="ORF">UVI_02001670</name>
</gene>
<evidence type="ECO:0000313" key="1">
    <source>
        <dbReference type="EMBL" id="GAO14200.1"/>
    </source>
</evidence>
<organism evidence="1 2">
    <name type="scientific">Ustilaginoidea virens</name>
    <name type="common">Rice false smut fungus</name>
    <name type="synonym">Villosiclava virens</name>
    <dbReference type="NCBI Taxonomy" id="1159556"/>
    <lineage>
        <taxon>Eukaryota</taxon>
        <taxon>Fungi</taxon>
        <taxon>Dikarya</taxon>
        <taxon>Ascomycota</taxon>
        <taxon>Pezizomycotina</taxon>
        <taxon>Sordariomycetes</taxon>
        <taxon>Hypocreomycetidae</taxon>
        <taxon>Hypocreales</taxon>
        <taxon>Clavicipitaceae</taxon>
        <taxon>Ustilaginoidea</taxon>
    </lineage>
</organism>
<reference evidence="2" key="1">
    <citation type="journal article" date="2016" name="Genome Announc.">
        <title>Genome sequence of Ustilaginoidea virens IPU010, a rice pathogenic fungus causing false smut.</title>
        <authorList>
            <person name="Kumagai T."/>
            <person name="Ishii T."/>
            <person name="Terai G."/>
            <person name="Umemura M."/>
            <person name="Machida M."/>
            <person name="Asai K."/>
        </authorList>
    </citation>
    <scope>NUCLEOTIDE SEQUENCE [LARGE SCALE GENOMIC DNA]</scope>
    <source>
        <strain evidence="2">IPU010</strain>
    </source>
</reference>
<evidence type="ECO:0000313" key="2">
    <source>
        <dbReference type="Proteomes" id="UP000054053"/>
    </source>
</evidence>
<proteinExistence type="predicted"/>
<name>A0A1B5KTJ8_USTVR</name>
<dbReference type="EMBL" id="BBTG02000001">
    <property type="protein sequence ID" value="GAO14200.1"/>
    <property type="molecule type" value="Genomic_DNA"/>
</dbReference>
<sequence length="177" mass="19290">MTFSNCDHNASTAENSLPTCERQRLRLSPHVNSGLLFWIRRGLTVLSRLRGFSGFEAYLDDVFQTPVQFVDVGEDVLKALDAVVSAVAKRLSLSRPAAYRGDVQDERLALLFEVGLVPGALALSHCYFWDGGGRFADSGRWEVGGGGTKSGVLEAIKTHKTQDTQMDPVTSRTSNGV</sequence>
<dbReference type="Proteomes" id="UP000054053">
    <property type="component" value="Unassembled WGS sequence"/>
</dbReference>
<protein>
    <submittedName>
        <fullName evidence="1">Uncharacterized protein</fullName>
    </submittedName>
</protein>